<dbReference type="SUPFAM" id="SSF51730">
    <property type="entry name" value="FAD-linked oxidoreductase"/>
    <property type="match status" value="1"/>
</dbReference>
<dbReference type="GO" id="GO:0035999">
    <property type="term" value="P:tetrahydrofolate interconversion"/>
    <property type="evidence" value="ECO:0007669"/>
    <property type="project" value="TreeGrafter"/>
</dbReference>
<dbReference type="Gene3D" id="3.20.20.220">
    <property type="match status" value="1"/>
</dbReference>
<dbReference type="OrthoDB" id="9812555at2"/>
<evidence type="ECO:0000256" key="2">
    <source>
        <dbReference type="ARBA" id="ARBA00034478"/>
    </source>
</evidence>
<dbReference type="PANTHER" id="PTHR45754">
    <property type="entry name" value="METHYLENETETRAHYDROFOLATE REDUCTASE"/>
    <property type="match status" value="1"/>
</dbReference>
<dbReference type="GO" id="GO:0009086">
    <property type="term" value="P:methionine biosynthetic process"/>
    <property type="evidence" value="ECO:0007669"/>
    <property type="project" value="TreeGrafter"/>
</dbReference>
<dbReference type="Proteomes" id="UP000094256">
    <property type="component" value="Chromosome"/>
</dbReference>
<evidence type="ECO:0000313" key="4">
    <source>
        <dbReference type="EMBL" id="AOH85922.1"/>
    </source>
</evidence>
<dbReference type="EMBL" id="CP014168">
    <property type="protein sequence ID" value="AOH85922.1"/>
    <property type="molecule type" value="Genomic_DNA"/>
</dbReference>
<dbReference type="GO" id="GO:0106312">
    <property type="term" value="F:methylenetetrahydrofolate reductase (NADH) activity"/>
    <property type="evidence" value="ECO:0007669"/>
    <property type="project" value="UniProtKB-EC"/>
</dbReference>
<name>A0A1B3ZER1_9SPHN</name>
<keyword evidence="5" id="KW-1185">Reference proteome</keyword>
<accession>A0A1B3ZER1</accession>
<dbReference type="GO" id="GO:0005829">
    <property type="term" value="C:cytosol"/>
    <property type="evidence" value="ECO:0007669"/>
    <property type="project" value="TreeGrafter"/>
</dbReference>
<evidence type="ECO:0000313" key="5">
    <source>
        <dbReference type="Proteomes" id="UP000094256"/>
    </source>
</evidence>
<sequence>MNPPLNQPASLRVRPCITADYSLEVTVRDIPGLVQVAKALPPSTQIAIPFLRTDDKAARVAAIRAVRQLGFEPMPHFAARRITSASTFDGFMTETVAGGGITRCFVVAGDRLHPLGPFPDSASLIATGAFERCGVETVGIGGHPEGHPVMSEAECWAVLESKCRSIEERGMSPMIVTQFAFDADIVLRWLEGLRERGLHHPVRIGVPGPAGVATLMRFAAQCGVGASTVILAKYGISATRLLGTSGPEMFVDRLAAGLTNEHGPVRLHFYPFGNIGKTVDWISHYASIR</sequence>
<protein>
    <recommendedName>
        <fullName evidence="3">methylenetetrahydrofolate reductase (NADH)</fullName>
        <ecNumber evidence="3">1.5.1.54</ecNumber>
    </recommendedName>
</protein>
<dbReference type="KEGG" id="span:AWL63_20145"/>
<dbReference type="GO" id="GO:0071949">
    <property type="term" value="F:FAD binding"/>
    <property type="evidence" value="ECO:0007669"/>
    <property type="project" value="TreeGrafter"/>
</dbReference>
<keyword evidence="1" id="KW-0560">Oxidoreductase</keyword>
<evidence type="ECO:0000256" key="1">
    <source>
        <dbReference type="ARBA" id="ARBA00023002"/>
    </source>
</evidence>
<gene>
    <name evidence="4" type="ORF">AWL63_20145</name>
</gene>
<organism evidence="4 5">
    <name type="scientific">Sphingomonas panacis</name>
    <dbReference type="NCBI Taxonomy" id="1560345"/>
    <lineage>
        <taxon>Bacteria</taxon>
        <taxon>Pseudomonadati</taxon>
        <taxon>Pseudomonadota</taxon>
        <taxon>Alphaproteobacteria</taxon>
        <taxon>Sphingomonadales</taxon>
        <taxon>Sphingomonadaceae</taxon>
        <taxon>Sphingomonas</taxon>
    </lineage>
</organism>
<dbReference type="EC" id="1.5.1.54" evidence="3"/>
<reference evidence="4 5" key="1">
    <citation type="submission" date="2016-01" db="EMBL/GenBank/DDBJ databases">
        <title>Complete genome and mega plasmid sequence of Sphingomonas panacis DCY99 elicits systemic resistance in rice to Xanthomonas oryzae.</title>
        <authorList>
            <person name="Kim Y.J."/>
            <person name="Yang D.C."/>
            <person name="Sing P."/>
        </authorList>
    </citation>
    <scope>NUCLEOTIDE SEQUENCE [LARGE SCALE GENOMIC DNA]</scope>
    <source>
        <strain evidence="4 5">DCY99</strain>
    </source>
</reference>
<dbReference type="RefSeq" id="WP_069206450.1">
    <property type="nucleotide sequence ID" value="NZ_CP014168.1"/>
</dbReference>
<dbReference type="AlphaFoldDB" id="A0A1B3ZER1"/>
<proteinExistence type="predicted"/>
<comment type="pathway">
    <text evidence="2">Amino-acid biosynthesis; L-methionine biosynthesis via de novo pathway.</text>
</comment>
<dbReference type="STRING" id="1560345.AWL63_20145"/>
<dbReference type="InterPro" id="IPR029041">
    <property type="entry name" value="FAD-linked_oxidoreductase-like"/>
</dbReference>
<dbReference type="PANTHER" id="PTHR45754:SF3">
    <property type="entry name" value="METHYLENETETRAHYDROFOLATE REDUCTASE (NADPH)"/>
    <property type="match status" value="1"/>
</dbReference>
<evidence type="ECO:0000256" key="3">
    <source>
        <dbReference type="ARBA" id="ARBA00034529"/>
    </source>
</evidence>